<evidence type="ECO:0000313" key="1">
    <source>
        <dbReference type="EMBL" id="OQS00444.1"/>
    </source>
</evidence>
<dbReference type="AlphaFoldDB" id="A0A1V9ZR19"/>
<dbReference type="STRING" id="1202772.A0A1V9ZR19"/>
<gene>
    <name evidence="1" type="ORF">ACHHYP_20133</name>
</gene>
<proteinExistence type="predicted"/>
<dbReference type="GO" id="GO:0016020">
    <property type="term" value="C:membrane"/>
    <property type="evidence" value="ECO:0007669"/>
    <property type="project" value="TreeGrafter"/>
</dbReference>
<comment type="caution">
    <text evidence="1">The sequence shown here is derived from an EMBL/GenBank/DDBJ whole genome shotgun (WGS) entry which is preliminary data.</text>
</comment>
<reference evidence="1 2" key="1">
    <citation type="journal article" date="2014" name="Genome Biol. Evol.">
        <title>The secreted proteins of Achlya hypogyna and Thraustotheca clavata identify the ancestral oomycete secretome and reveal gene acquisitions by horizontal gene transfer.</title>
        <authorList>
            <person name="Misner I."/>
            <person name="Blouin N."/>
            <person name="Leonard G."/>
            <person name="Richards T.A."/>
            <person name="Lane C.E."/>
        </authorList>
    </citation>
    <scope>NUCLEOTIDE SEQUENCE [LARGE SCALE GENOMIC DNA]</scope>
    <source>
        <strain evidence="1 2">ATCC 48635</strain>
    </source>
</reference>
<dbReference type="PANTHER" id="PTHR22753">
    <property type="entry name" value="TRANSMEMBRANE PROTEIN 68"/>
    <property type="match status" value="1"/>
</dbReference>
<dbReference type="PANTHER" id="PTHR22753:SF14">
    <property type="entry name" value="MONOACYLGLYCEROL_DIACYLGLYCEROL O-ACYLTRANSFERASE"/>
    <property type="match status" value="1"/>
</dbReference>
<dbReference type="EMBL" id="JNBR01000031">
    <property type="protein sequence ID" value="OQS00444.1"/>
    <property type="molecule type" value="Genomic_DNA"/>
</dbReference>
<protein>
    <recommendedName>
        <fullName evidence="3">Acyltransferase</fullName>
    </recommendedName>
</protein>
<name>A0A1V9ZR19_ACHHY</name>
<dbReference type="OrthoDB" id="44277at2759"/>
<organism evidence="1 2">
    <name type="scientific">Achlya hypogyna</name>
    <name type="common">Oomycete</name>
    <name type="synonym">Protoachlya hypogyna</name>
    <dbReference type="NCBI Taxonomy" id="1202772"/>
    <lineage>
        <taxon>Eukaryota</taxon>
        <taxon>Sar</taxon>
        <taxon>Stramenopiles</taxon>
        <taxon>Oomycota</taxon>
        <taxon>Saprolegniomycetes</taxon>
        <taxon>Saprolegniales</taxon>
        <taxon>Achlyaceae</taxon>
        <taxon>Achlya</taxon>
    </lineage>
</organism>
<keyword evidence="2" id="KW-1185">Reference proteome</keyword>
<accession>A0A1V9ZR19</accession>
<sequence length="285" mass="32118">MAATDHAQSALFQAAYTLLYPAIVRFYDWRIEGQEHVPRSGRILFVGYHSIHNHDLFPSAASIYETTGKLPCGLVHRLVMLFLGPMLRRVGCITGSQENAAAAYAAGYNCVCIPGGGEEAMQGFETAYRLIWKSNSGRDRVGFAKLARTVNATIVPYVTRNGEEMFFNLLGFLWNRTGASRAYSRLLELLPQHLRWLGIQIKMYVWWLVWTLLSFPVPVRAGLVFGLPIRRLPDESDRDLAARTKASLQALLDAVNPGGVSYLRAMRQRFEQRSSIQLILRPKDN</sequence>
<evidence type="ECO:0000313" key="2">
    <source>
        <dbReference type="Proteomes" id="UP000243579"/>
    </source>
</evidence>
<dbReference type="Proteomes" id="UP000243579">
    <property type="component" value="Unassembled WGS sequence"/>
</dbReference>
<evidence type="ECO:0008006" key="3">
    <source>
        <dbReference type="Google" id="ProtNLM"/>
    </source>
</evidence>